<name>A0ABS9D659_9ALTE</name>
<dbReference type="RefSeq" id="WP_235312234.1">
    <property type="nucleotide sequence ID" value="NZ_JAKGAS010000004.1"/>
</dbReference>
<dbReference type="EMBL" id="JAKGAS010000004">
    <property type="protein sequence ID" value="MCF2948447.1"/>
    <property type="molecule type" value="Genomic_DNA"/>
</dbReference>
<keyword evidence="1" id="KW-0732">Signal</keyword>
<feature type="signal peptide" evidence="1">
    <location>
        <begin position="1"/>
        <end position="25"/>
    </location>
</feature>
<protein>
    <submittedName>
        <fullName evidence="2">Uncharacterized protein</fullName>
    </submittedName>
</protein>
<comment type="caution">
    <text evidence="2">The sequence shown here is derived from an EMBL/GenBank/DDBJ whole genome shotgun (WGS) entry which is preliminary data.</text>
</comment>
<reference evidence="2 3" key="1">
    <citation type="submission" date="2022-01" db="EMBL/GenBank/DDBJ databases">
        <title>Paraglaciecola sp. G1-23.</title>
        <authorList>
            <person name="Jin M.S."/>
            <person name="Han D.M."/>
            <person name="Kim H.M."/>
            <person name="Jeon C.O."/>
        </authorList>
    </citation>
    <scope>NUCLEOTIDE SEQUENCE [LARGE SCALE GENOMIC DNA]</scope>
    <source>
        <strain evidence="2 3">G1-23</strain>
    </source>
</reference>
<dbReference type="Proteomes" id="UP001521137">
    <property type="component" value="Unassembled WGS sequence"/>
</dbReference>
<sequence length="586" mass="60841">MKRSIKLALIPTAIAAALTANTAFAGSEACFEVYSVAIDAPVTAHSTKYNAATCVVEANRVGATAADLEPTVSTSIAYELTGDLDVDLQDIDGGTNELQLVYIPTTDIPSGTVIEIELVGDNVTWKGNANQLHLVQDDGANYELVASSDGSFDGTSKVTFLTKAGVTIGAGTRLAFTTDNVVDGQASPANSANIVSPQINIANTSCPTTGSISLRATSAKTDGGNGFNIQGGVSSAQEIADISQQFVMLDSVTGGTTYTSASASLVVEQVEAEDSAGEPRTAFVDDGQNPSGDFVVDGGNAVVYPFRMVDRAPSLDQAVTIGAADKVSLKFIASADPGASVMINLYDSWAANGQDTNLIPTTAVDLNGAAAGNSIMPTIAGAAESAILLDGDAVFANGAEADYYTDVGVTVNDNAWYATLENTMVGTPAADGIMNFNYTVAVKYDLEFDAANLLDHCEATEQVFDIGVNGAVLKVPYTYETSGNFIRITNEHSEDALITMDIFDESGNEKTAVSIGSVGEHASVVHLASNLIATAKAEGYMGTGKRHTMTFTVTAPKNSVHGVSVQKIPGGVDRVLPVLDTNDWQQ</sequence>
<gene>
    <name evidence="2" type="ORF">L0668_10040</name>
</gene>
<evidence type="ECO:0000256" key="1">
    <source>
        <dbReference type="SAM" id="SignalP"/>
    </source>
</evidence>
<evidence type="ECO:0000313" key="3">
    <source>
        <dbReference type="Proteomes" id="UP001521137"/>
    </source>
</evidence>
<feature type="chain" id="PRO_5045601455" evidence="1">
    <location>
        <begin position="26"/>
        <end position="586"/>
    </location>
</feature>
<evidence type="ECO:0000313" key="2">
    <source>
        <dbReference type="EMBL" id="MCF2948447.1"/>
    </source>
</evidence>
<organism evidence="2 3">
    <name type="scientific">Paraglaciecola algarum</name>
    <dbReference type="NCBI Taxonomy" id="3050085"/>
    <lineage>
        <taxon>Bacteria</taxon>
        <taxon>Pseudomonadati</taxon>
        <taxon>Pseudomonadota</taxon>
        <taxon>Gammaproteobacteria</taxon>
        <taxon>Alteromonadales</taxon>
        <taxon>Alteromonadaceae</taxon>
        <taxon>Paraglaciecola</taxon>
    </lineage>
</organism>
<accession>A0ABS9D659</accession>
<proteinExistence type="predicted"/>
<keyword evidence="3" id="KW-1185">Reference proteome</keyword>